<dbReference type="RefSeq" id="WP_376980579.1">
    <property type="nucleotide sequence ID" value="NZ_JBHLSV010000011.1"/>
</dbReference>
<keyword evidence="21" id="KW-1133">Transmembrane helix</keyword>
<keyword evidence="12 23" id="KW-0418">Kinase</keyword>
<evidence type="ECO:0000259" key="22">
    <source>
        <dbReference type="PROSITE" id="PS50109"/>
    </source>
</evidence>
<dbReference type="Proteomes" id="UP001589793">
    <property type="component" value="Unassembled WGS sequence"/>
</dbReference>
<evidence type="ECO:0000256" key="9">
    <source>
        <dbReference type="ARBA" id="ARBA00022679"/>
    </source>
</evidence>
<keyword evidence="15" id="KW-0902">Two-component regulatory system</keyword>
<dbReference type="Pfam" id="PF02518">
    <property type="entry name" value="HATPase_c"/>
    <property type="match status" value="1"/>
</dbReference>
<keyword evidence="7" id="KW-0963">Cytoplasm</keyword>
<keyword evidence="10" id="KW-0479">Metal-binding</keyword>
<dbReference type="SUPFAM" id="SSF55874">
    <property type="entry name" value="ATPase domain of HSP90 chaperone/DNA topoisomerase II/histidine kinase"/>
    <property type="match status" value="1"/>
</dbReference>
<sequence length="454" mass="47673">MHPARPPFPPDADPGPRALAMSLRWAMHGAFVLLPVLAVTRATASDGSSVAATIGAAALILALYAAGSWRALRAARGGSEDSAEGRSRSPLALLLPSGPWVLAIALAWAAACLVSASFVWLAFPLFFLALFALRAPAGSLMLAAVAVWAILTPLLRGDQAELGVGEVLGPLVGAAFSLIAHGVYGMLEKEARRSRVLVAELQEAQAELAESERGKGVAEERERLAQDIHDTLAQGLNSIVLLSRGAQARHPEAARAFSRIEETARENLADARRLVRDLSDPPAGASLEQALRRVIRRAELLEGAPRCELRIDAAVGEVPPEQVETLELAARSLVANVLQHAQARRCVITAAWWPDRVSLDVADDGRGFDASSPPPRRAEGGDGLALLRRRVAAADGEMTIDAAPGEGTRVGIVLPGAAAGVSDAAAPREAMGPRESTGPWAPAGPRGRMGRERG</sequence>
<comment type="caution">
    <text evidence="23">The sequence shown here is derived from an EMBL/GenBank/DDBJ whole genome shotgun (WGS) entry which is preliminary data.</text>
</comment>
<dbReference type="PANTHER" id="PTHR24421:SF10">
    <property type="entry name" value="NITRATE_NITRITE SENSOR PROTEIN NARQ"/>
    <property type="match status" value="1"/>
</dbReference>
<keyword evidence="14" id="KW-0408">Iron</keyword>
<protein>
    <recommendedName>
        <fullName evidence="5">Oxygen sensor histidine kinase NreB</fullName>
        <ecNumber evidence="4">2.7.13.3</ecNumber>
    </recommendedName>
    <alternativeName>
        <fullName evidence="18">Nitrogen regulation protein B</fullName>
    </alternativeName>
</protein>
<dbReference type="InterPro" id="IPR011712">
    <property type="entry name" value="Sig_transdc_His_kin_sub3_dim/P"/>
</dbReference>
<feature type="transmembrane region" description="Helical" evidence="21">
    <location>
        <begin position="140"/>
        <end position="155"/>
    </location>
</feature>
<evidence type="ECO:0000256" key="12">
    <source>
        <dbReference type="ARBA" id="ARBA00022777"/>
    </source>
</evidence>
<evidence type="ECO:0000313" key="24">
    <source>
        <dbReference type="Proteomes" id="UP001589793"/>
    </source>
</evidence>
<evidence type="ECO:0000256" key="18">
    <source>
        <dbReference type="ARBA" id="ARBA00030800"/>
    </source>
</evidence>
<evidence type="ECO:0000256" key="3">
    <source>
        <dbReference type="ARBA" id="ARBA00004496"/>
    </source>
</evidence>
<evidence type="ECO:0000256" key="1">
    <source>
        <dbReference type="ARBA" id="ARBA00000085"/>
    </source>
</evidence>
<evidence type="ECO:0000256" key="2">
    <source>
        <dbReference type="ARBA" id="ARBA00001966"/>
    </source>
</evidence>
<dbReference type="InterPro" id="IPR036890">
    <property type="entry name" value="HATPase_C_sf"/>
</dbReference>
<dbReference type="EMBL" id="JBHLSV010000011">
    <property type="protein sequence ID" value="MFC0674462.1"/>
    <property type="molecule type" value="Genomic_DNA"/>
</dbReference>
<keyword evidence="21" id="KW-0472">Membrane</keyword>
<feature type="region of interest" description="Disordered" evidence="20">
    <location>
        <begin position="422"/>
        <end position="454"/>
    </location>
</feature>
<dbReference type="PROSITE" id="PS50109">
    <property type="entry name" value="HIS_KIN"/>
    <property type="match status" value="1"/>
</dbReference>
<keyword evidence="24" id="KW-1185">Reference proteome</keyword>
<evidence type="ECO:0000256" key="8">
    <source>
        <dbReference type="ARBA" id="ARBA00022553"/>
    </source>
</evidence>
<evidence type="ECO:0000256" key="13">
    <source>
        <dbReference type="ARBA" id="ARBA00022840"/>
    </source>
</evidence>
<keyword evidence="6" id="KW-0004">4Fe-4S</keyword>
<dbReference type="InterPro" id="IPR017205">
    <property type="entry name" value="Sig_transdc_His_kinase_ChrS"/>
</dbReference>
<dbReference type="Gene3D" id="3.30.565.10">
    <property type="entry name" value="Histidine kinase-like ATPase, C-terminal domain"/>
    <property type="match status" value="1"/>
</dbReference>
<evidence type="ECO:0000256" key="4">
    <source>
        <dbReference type="ARBA" id="ARBA00012438"/>
    </source>
</evidence>
<evidence type="ECO:0000256" key="19">
    <source>
        <dbReference type="SAM" id="Coils"/>
    </source>
</evidence>
<dbReference type="InterPro" id="IPR003594">
    <property type="entry name" value="HATPase_dom"/>
</dbReference>
<proteinExistence type="predicted"/>
<comment type="catalytic activity">
    <reaction evidence="1">
        <text>ATP + protein L-histidine = ADP + protein N-phospho-L-histidine.</text>
        <dbReference type="EC" id="2.7.13.3"/>
    </reaction>
</comment>
<dbReference type="PANTHER" id="PTHR24421">
    <property type="entry name" value="NITRATE/NITRITE SENSOR PROTEIN NARX-RELATED"/>
    <property type="match status" value="1"/>
</dbReference>
<dbReference type="EC" id="2.7.13.3" evidence="4"/>
<evidence type="ECO:0000313" key="23">
    <source>
        <dbReference type="EMBL" id="MFC0674462.1"/>
    </source>
</evidence>
<evidence type="ECO:0000256" key="17">
    <source>
        <dbReference type="ARBA" id="ARBA00024827"/>
    </source>
</evidence>
<feature type="transmembrane region" description="Helical" evidence="21">
    <location>
        <begin position="50"/>
        <end position="69"/>
    </location>
</feature>
<reference evidence="23 24" key="1">
    <citation type="submission" date="2024-09" db="EMBL/GenBank/DDBJ databases">
        <authorList>
            <person name="Sun Q."/>
            <person name="Mori K."/>
        </authorList>
    </citation>
    <scope>NUCLEOTIDE SEQUENCE [LARGE SCALE GENOMIC DNA]</scope>
    <source>
        <strain evidence="23 24">CICC 10874</strain>
    </source>
</reference>
<feature type="domain" description="Histidine kinase" evidence="22">
    <location>
        <begin position="223"/>
        <end position="418"/>
    </location>
</feature>
<feature type="coiled-coil region" evidence="19">
    <location>
        <begin position="187"/>
        <end position="221"/>
    </location>
</feature>
<dbReference type="PIRSF" id="PIRSF037434">
    <property type="entry name" value="STHK_ChrS"/>
    <property type="match status" value="1"/>
</dbReference>
<dbReference type="CDD" id="cd16917">
    <property type="entry name" value="HATPase_UhpB-NarQ-NarX-like"/>
    <property type="match status" value="1"/>
</dbReference>
<feature type="transmembrane region" description="Helical" evidence="21">
    <location>
        <begin position="167"/>
        <end position="187"/>
    </location>
</feature>
<evidence type="ECO:0000256" key="7">
    <source>
        <dbReference type="ARBA" id="ARBA00022490"/>
    </source>
</evidence>
<dbReference type="InterPro" id="IPR005467">
    <property type="entry name" value="His_kinase_dom"/>
</dbReference>
<feature type="transmembrane region" description="Helical" evidence="21">
    <location>
        <begin position="25"/>
        <end position="44"/>
    </location>
</feature>
<evidence type="ECO:0000256" key="6">
    <source>
        <dbReference type="ARBA" id="ARBA00022485"/>
    </source>
</evidence>
<keyword evidence="16" id="KW-0411">Iron-sulfur</keyword>
<evidence type="ECO:0000256" key="14">
    <source>
        <dbReference type="ARBA" id="ARBA00023004"/>
    </source>
</evidence>
<evidence type="ECO:0000256" key="16">
    <source>
        <dbReference type="ARBA" id="ARBA00023014"/>
    </source>
</evidence>
<gene>
    <name evidence="23" type="ORF">ACFFF6_10900</name>
</gene>
<name>A0ABV6RBV5_9MICO</name>
<keyword evidence="9" id="KW-0808">Transferase</keyword>
<accession>A0ABV6RBV5</accession>
<comment type="cofactor">
    <cofactor evidence="2">
        <name>[4Fe-4S] cluster</name>
        <dbReference type="ChEBI" id="CHEBI:49883"/>
    </cofactor>
</comment>
<keyword evidence="13" id="KW-0067">ATP-binding</keyword>
<evidence type="ECO:0000256" key="15">
    <source>
        <dbReference type="ARBA" id="ARBA00023012"/>
    </source>
</evidence>
<evidence type="ECO:0000256" key="20">
    <source>
        <dbReference type="SAM" id="MobiDB-lite"/>
    </source>
</evidence>
<comment type="subcellular location">
    <subcellularLocation>
        <location evidence="3">Cytoplasm</location>
    </subcellularLocation>
</comment>
<keyword evidence="21" id="KW-0812">Transmembrane</keyword>
<evidence type="ECO:0000256" key="21">
    <source>
        <dbReference type="SAM" id="Phobius"/>
    </source>
</evidence>
<evidence type="ECO:0000256" key="5">
    <source>
        <dbReference type="ARBA" id="ARBA00017322"/>
    </source>
</evidence>
<dbReference type="GO" id="GO:0016301">
    <property type="term" value="F:kinase activity"/>
    <property type="evidence" value="ECO:0007669"/>
    <property type="project" value="UniProtKB-KW"/>
</dbReference>
<keyword evidence="8" id="KW-0597">Phosphoprotein</keyword>
<dbReference type="InterPro" id="IPR004358">
    <property type="entry name" value="Sig_transdc_His_kin-like_C"/>
</dbReference>
<keyword evidence="11" id="KW-0547">Nucleotide-binding</keyword>
<dbReference type="Gene3D" id="1.20.5.1930">
    <property type="match status" value="1"/>
</dbReference>
<evidence type="ECO:0000256" key="11">
    <source>
        <dbReference type="ARBA" id="ARBA00022741"/>
    </source>
</evidence>
<comment type="function">
    <text evidence="17">Member of the two-component regulatory system NreB/NreC involved in the control of dissimilatory nitrate/nitrite reduction in response to oxygen. NreB functions as a direct oxygen sensor histidine kinase which is autophosphorylated, in the absence of oxygen, probably at the conserved histidine residue, and transfers its phosphate group probably to a conserved aspartate residue of NreC. NreB/NreC activates the expression of the nitrate (narGHJI) and nitrite (nir) reductase operons, as well as the putative nitrate transporter gene narT.</text>
</comment>
<keyword evidence="19" id="KW-0175">Coiled coil</keyword>
<evidence type="ECO:0000256" key="10">
    <source>
        <dbReference type="ARBA" id="ARBA00022723"/>
    </source>
</evidence>
<dbReference type="InterPro" id="IPR050482">
    <property type="entry name" value="Sensor_HK_TwoCompSys"/>
</dbReference>
<dbReference type="Pfam" id="PF07730">
    <property type="entry name" value="HisKA_3"/>
    <property type="match status" value="1"/>
</dbReference>
<dbReference type="PRINTS" id="PR00344">
    <property type="entry name" value="BCTRLSENSOR"/>
</dbReference>
<organism evidence="23 24">
    <name type="scientific">Brachybacterium hainanense</name>
    <dbReference type="NCBI Taxonomy" id="1541174"/>
    <lineage>
        <taxon>Bacteria</taxon>
        <taxon>Bacillati</taxon>
        <taxon>Actinomycetota</taxon>
        <taxon>Actinomycetes</taxon>
        <taxon>Micrococcales</taxon>
        <taxon>Dermabacteraceae</taxon>
        <taxon>Brachybacterium</taxon>
    </lineage>
</organism>